<dbReference type="EMBL" id="JTFC01000036">
    <property type="protein sequence ID" value="RUS53732.1"/>
    <property type="molecule type" value="Genomic_DNA"/>
</dbReference>
<gene>
    <name evidence="1" type="ORF">QI30_14610</name>
</gene>
<accession>A0A433RRE1</accession>
<name>A0A433RRE1_9BACL</name>
<organism evidence="1 2">
    <name type="scientific">Candidatus Kurthia intestinigallinarum</name>
    <dbReference type="NCBI Taxonomy" id="1562256"/>
    <lineage>
        <taxon>Bacteria</taxon>
        <taxon>Bacillati</taxon>
        <taxon>Bacillota</taxon>
        <taxon>Bacilli</taxon>
        <taxon>Bacillales</taxon>
        <taxon>Caryophanaceae</taxon>
        <taxon>Kurthia</taxon>
    </lineage>
</organism>
<evidence type="ECO:0000313" key="1">
    <source>
        <dbReference type="EMBL" id="RUS53732.1"/>
    </source>
</evidence>
<comment type="caution">
    <text evidence="1">The sequence shown here is derived from an EMBL/GenBank/DDBJ whole genome shotgun (WGS) entry which is preliminary data.</text>
</comment>
<proteinExistence type="predicted"/>
<sequence>MSAVLLYVFSTLILPITLLAARSFCKNYCYSKEWTDSKGVKHFRGYNCQPKEKDPNHED</sequence>
<protein>
    <submittedName>
        <fullName evidence="1">Uncharacterized protein</fullName>
    </submittedName>
</protein>
<keyword evidence="2" id="KW-1185">Reference proteome</keyword>
<dbReference type="RefSeq" id="WP_126991352.1">
    <property type="nucleotide sequence ID" value="NZ_JTFC01000036.1"/>
</dbReference>
<dbReference type="Proteomes" id="UP000288623">
    <property type="component" value="Unassembled WGS sequence"/>
</dbReference>
<dbReference type="AlphaFoldDB" id="A0A433RRE1"/>
<reference evidence="1 2" key="1">
    <citation type="submission" date="2014-11" db="EMBL/GenBank/DDBJ databases">
        <title>Genome sequence and analysis of novel Kurthia sp.</title>
        <authorList>
            <person name="Lawson J.N."/>
            <person name="Gonzalez J.E."/>
            <person name="Rinauldi L."/>
            <person name="Xuan Z."/>
            <person name="Firman A."/>
            <person name="Shaddox L."/>
            <person name="Trudeau A."/>
            <person name="Shah S."/>
            <person name="Reiman D."/>
        </authorList>
    </citation>
    <scope>NUCLEOTIDE SEQUENCE [LARGE SCALE GENOMIC DNA]</scope>
    <source>
        <strain evidence="1 2">3B1D</strain>
    </source>
</reference>
<evidence type="ECO:0000313" key="2">
    <source>
        <dbReference type="Proteomes" id="UP000288623"/>
    </source>
</evidence>